<name>A0A426YEV3_ENSVE</name>
<reference evidence="1 2" key="1">
    <citation type="journal article" date="2014" name="Agronomy (Basel)">
        <title>A Draft Genome Sequence for Ensete ventricosum, the Drought-Tolerant Tree Against Hunger.</title>
        <authorList>
            <person name="Harrison J."/>
            <person name="Moore K.A."/>
            <person name="Paszkiewicz K."/>
            <person name="Jones T."/>
            <person name="Grant M."/>
            <person name="Ambacheew D."/>
            <person name="Muzemil S."/>
            <person name="Studholme D.J."/>
        </authorList>
    </citation>
    <scope>NUCLEOTIDE SEQUENCE [LARGE SCALE GENOMIC DNA]</scope>
</reference>
<dbReference type="Proteomes" id="UP000287651">
    <property type="component" value="Unassembled WGS sequence"/>
</dbReference>
<protein>
    <submittedName>
        <fullName evidence="1">Uncharacterized protein</fullName>
    </submittedName>
</protein>
<gene>
    <name evidence="1" type="ORF">B296_00045793</name>
</gene>
<evidence type="ECO:0000313" key="1">
    <source>
        <dbReference type="EMBL" id="RRT50207.1"/>
    </source>
</evidence>
<sequence length="74" mass="8269">MVKGIVFRANYAFAGSTDFTQTWSIAYEIVYSQCKGLEQEVDTLRSNLQWAKDDQAHLEGDVLSLIEVAALLEA</sequence>
<dbReference type="AlphaFoldDB" id="A0A426YEV3"/>
<comment type="caution">
    <text evidence="1">The sequence shown here is derived from an EMBL/GenBank/DDBJ whole genome shotgun (WGS) entry which is preliminary data.</text>
</comment>
<accession>A0A426YEV3</accession>
<evidence type="ECO:0000313" key="2">
    <source>
        <dbReference type="Proteomes" id="UP000287651"/>
    </source>
</evidence>
<proteinExistence type="predicted"/>
<organism evidence="1 2">
    <name type="scientific">Ensete ventricosum</name>
    <name type="common">Abyssinian banana</name>
    <name type="synonym">Musa ensete</name>
    <dbReference type="NCBI Taxonomy" id="4639"/>
    <lineage>
        <taxon>Eukaryota</taxon>
        <taxon>Viridiplantae</taxon>
        <taxon>Streptophyta</taxon>
        <taxon>Embryophyta</taxon>
        <taxon>Tracheophyta</taxon>
        <taxon>Spermatophyta</taxon>
        <taxon>Magnoliopsida</taxon>
        <taxon>Liliopsida</taxon>
        <taxon>Zingiberales</taxon>
        <taxon>Musaceae</taxon>
        <taxon>Ensete</taxon>
    </lineage>
</organism>
<dbReference type="EMBL" id="AMZH03012896">
    <property type="protein sequence ID" value="RRT50207.1"/>
    <property type="molecule type" value="Genomic_DNA"/>
</dbReference>